<proteinExistence type="predicted"/>
<evidence type="ECO:0000259" key="1">
    <source>
        <dbReference type="Pfam" id="PF00364"/>
    </source>
</evidence>
<dbReference type="Proteomes" id="UP000075714">
    <property type="component" value="Unassembled WGS sequence"/>
</dbReference>
<gene>
    <name evidence="2" type="ORF">GPECTOR_3g389</name>
</gene>
<dbReference type="InterPro" id="IPR011053">
    <property type="entry name" value="Single_hybrid_motif"/>
</dbReference>
<dbReference type="OrthoDB" id="529457at2759"/>
<evidence type="ECO:0000313" key="3">
    <source>
        <dbReference type="Proteomes" id="UP000075714"/>
    </source>
</evidence>
<dbReference type="SUPFAM" id="SSF51230">
    <property type="entry name" value="Single hybrid motif"/>
    <property type="match status" value="1"/>
</dbReference>
<dbReference type="PANTHER" id="PTHR47597:SF1">
    <property type="entry name" value="IS A MEMBER OF THE PF|00364 BIOTIN-REQUIRING ENZYMES FAMILY-RELATED"/>
    <property type="match status" value="1"/>
</dbReference>
<feature type="domain" description="Lipoyl-binding" evidence="1">
    <location>
        <begin position="165"/>
        <end position="218"/>
    </location>
</feature>
<accession>A0A150GZG0</accession>
<protein>
    <recommendedName>
        <fullName evidence="1">Lipoyl-binding domain-containing protein</fullName>
    </recommendedName>
</protein>
<dbReference type="AlphaFoldDB" id="A0A150GZG0"/>
<dbReference type="Gene3D" id="2.40.50.100">
    <property type="match status" value="1"/>
</dbReference>
<name>A0A150GZG0_GONPE</name>
<dbReference type="PANTHER" id="PTHR47597">
    <property type="entry name" value="IS A MEMBER OF THE PF|00364 BIOTIN-REQUIRING ENZYMES FAMILY-RELATED"/>
    <property type="match status" value="1"/>
</dbReference>
<evidence type="ECO:0000313" key="2">
    <source>
        <dbReference type="EMBL" id="KXZ55249.1"/>
    </source>
</evidence>
<dbReference type="CDD" id="cd06850">
    <property type="entry name" value="biotinyl_domain"/>
    <property type="match status" value="1"/>
</dbReference>
<comment type="caution">
    <text evidence="2">The sequence shown here is derived from an EMBL/GenBank/DDBJ whole genome shotgun (WGS) entry which is preliminary data.</text>
</comment>
<keyword evidence="3" id="KW-1185">Reference proteome</keyword>
<sequence length="234" mass="24434">MLTRTCAPQRTGVAATRGARAVRPTPIARLPVPRAAAVEAKKEADAAVEEEFDGPEVTPSTQQVASFINTLCNDTEIAEMHLKMGSFELKVKRSVAGGAGISGFAHAAAAAPVQAAAPAALVSVDPPVPTVEDTVDESLVYVNSPKVGIYRRGKYAGGKRVGKGNCVDVGAQVKKGQVLGYVEQLGTFVEVKTPIAGELVKIHLEDGKPVEYGQLIAEVAPFFGGHIIGDSKYA</sequence>
<reference evidence="3" key="1">
    <citation type="journal article" date="2016" name="Nat. Commun.">
        <title>The Gonium pectorale genome demonstrates co-option of cell cycle regulation during the evolution of multicellularity.</title>
        <authorList>
            <person name="Hanschen E.R."/>
            <person name="Marriage T.N."/>
            <person name="Ferris P.J."/>
            <person name="Hamaji T."/>
            <person name="Toyoda A."/>
            <person name="Fujiyama A."/>
            <person name="Neme R."/>
            <person name="Noguchi H."/>
            <person name="Minakuchi Y."/>
            <person name="Suzuki M."/>
            <person name="Kawai-Toyooka H."/>
            <person name="Smith D.R."/>
            <person name="Sparks H."/>
            <person name="Anderson J."/>
            <person name="Bakaric R."/>
            <person name="Luria V."/>
            <person name="Karger A."/>
            <person name="Kirschner M.W."/>
            <person name="Durand P.M."/>
            <person name="Michod R.E."/>
            <person name="Nozaki H."/>
            <person name="Olson B.J."/>
        </authorList>
    </citation>
    <scope>NUCLEOTIDE SEQUENCE [LARGE SCALE GENOMIC DNA]</scope>
    <source>
        <strain evidence="3">NIES-2863</strain>
    </source>
</reference>
<dbReference type="InterPro" id="IPR053217">
    <property type="entry name" value="ACC_Biotin_Carrier"/>
</dbReference>
<dbReference type="Pfam" id="PF00364">
    <property type="entry name" value="Biotin_lipoyl"/>
    <property type="match status" value="1"/>
</dbReference>
<dbReference type="InterPro" id="IPR000089">
    <property type="entry name" value="Biotin_lipoyl"/>
</dbReference>
<organism evidence="2 3">
    <name type="scientific">Gonium pectorale</name>
    <name type="common">Green alga</name>
    <dbReference type="NCBI Taxonomy" id="33097"/>
    <lineage>
        <taxon>Eukaryota</taxon>
        <taxon>Viridiplantae</taxon>
        <taxon>Chlorophyta</taxon>
        <taxon>core chlorophytes</taxon>
        <taxon>Chlorophyceae</taxon>
        <taxon>CS clade</taxon>
        <taxon>Chlamydomonadales</taxon>
        <taxon>Volvocaceae</taxon>
        <taxon>Gonium</taxon>
    </lineage>
</organism>
<dbReference type="EMBL" id="LSYV01000004">
    <property type="protein sequence ID" value="KXZ55249.1"/>
    <property type="molecule type" value="Genomic_DNA"/>
</dbReference>